<dbReference type="EMBL" id="AGUD01000187">
    <property type="protein sequence ID" value="EHN11060.1"/>
    <property type="molecule type" value="Genomic_DNA"/>
</dbReference>
<dbReference type="GO" id="GO:0000976">
    <property type="term" value="F:transcription cis-regulatory region binding"/>
    <property type="evidence" value="ECO:0007669"/>
    <property type="project" value="TreeGrafter"/>
</dbReference>
<evidence type="ECO:0000256" key="2">
    <source>
        <dbReference type="PROSITE-ProRule" id="PRU00335"/>
    </source>
</evidence>
<dbReference type="PANTHER" id="PTHR30055:SF226">
    <property type="entry name" value="HTH-TYPE TRANSCRIPTIONAL REGULATOR PKSA"/>
    <property type="match status" value="1"/>
</dbReference>
<dbReference type="Pfam" id="PF00440">
    <property type="entry name" value="TetR_N"/>
    <property type="match status" value="1"/>
</dbReference>
<dbReference type="InterPro" id="IPR001647">
    <property type="entry name" value="HTH_TetR"/>
</dbReference>
<dbReference type="PROSITE" id="PS50977">
    <property type="entry name" value="HTH_TETR_2"/>
    <property type="match status" value="1"/>
</dbReference>
<evidence type="ECO:0000259" key="3">
    <source>
        <dbReference type="PROSITE" id="PS50977"/>
    </source>
</evidence>
<evidence type="ECO:0000313" key="5">
    <source>
        <dbReference type="Proteomes" id="UP000005143"/>
    </source>
</evidence>
<dbReference type="Proteomes" id="UP000005143">
    <property type="component" value="Unassembled WGS sequence"/>
</dbReference>
<sequence>MSPAPRRTQEERREETRRKLLDATIESLVDGGIPATTGRRVAELAGVSRGAQTHHFPHVAELITEAIEHLADRRVATMRRRTRRIHETDDPAGTLVDILHEDFTSDLFRAVLKLWIAASDDPDLRRHLEPLERHLRDVSGAFLRDAIQQLGAPEDLAPELELVLHAVRGVAVAELFEPQLDGRRIDAWSTVRPLLVETLSQAADRH</sequence>
<feature type="domain" description="HTH tetR-type" evidence="3">
    <location>
        <begin position="14"/>
        <end position="74"/>
    </location>
</feature>
<dbReference type="GO" id="GO:0003700">
    <property type="term" value="F:DNA-binding transcription factor activity"/>
    <property type="evidence" value="ECO:0007669"/>
    <property type="project" value="TreeGrafter"/>
</dbReference>
<protein>
    <submittedName>
        <fullName evidence="4">Transcriptional regulator TetR family</fullName>
    </submittedName>
</protein>
<proteinExistence type="predicted"/>
<organism evidence="4 5">
    <name type="scientific">Patulibacter medicamentivorans</name>
    <dbReference type="NCBI Taxonomy" id="1097667"/>
    <lineage>
        <taxon>Bacteria</taxon>
        <taxon>Bacillati</taxon>
        <taxon>Actinomycetota</taxon>
        <taxon>Thermoleophilia</taxon>
        <taxon>Solirubrobacterales</taxon>
        <taxon>Patulibacteraceae</taxon>
        <taxon>Patulibacter</taxon>
    </lineage>
</organism>
<dbReference type="InterPro" id="IPR050109">
    <property type="entry name" value="HTH-type_TetR-like_transc_reg"/>
</dbReference>
<dbReference type="Gene3D" id="1.10.357.10">
    <property type="entry name" value="Tetracycline Repressor, domain 2"/>
    <property type="match status" value="1"/>
</dbReference>
<keyword evidence="5" id="KW-1185">Reference proteome</keyword>
<evidence type="ECO:0000313" key="4">
    <source>
        <dbReference type="EMBL" id="EHN11060.1"/>
    </source>
</evidence>
<dbReference type="InterPro" id="IPR009057">
    <property type="entry name" value="Homeodomain-like_sf"/>
</dbReference>
<reference evidence="4 5" key="1">
    <citation type="journal article" date="2013" name="Biodegradation">
        <title>Quantitative proteomic analysis of ibuprofen-degrading Patulibacter sp. strain I11.</title>
        <authorList>
            <person name="Almeida B."/>
            <person name="Kjeldal H."/>
            <person name="Lolas I."/>
            <person name="Knudsen A.D."/>
            <person name="Carvalho G."/>
            <person name="Nielsen K.L."/>
            <person name="Barreto Crespo M.T."/>
            <person name="Stensballe A."/>
            <person name="Nielsen J.L."/>
        </authorList>
    </citation>
    <scope>NUCLEOTIDE SEQUENCE [LARGE SCALE GENOMIC DNA]</scope>
    <source>
        <strain evidence="4 5">I11</strain>
    </source>
</reference>
<dbReference type="SUPFAM" id="SSF46689">
    <property type="entry name" value="Homeodomain-like"/>
    <property type="match status" value="1"/>
</dbReference>
<dbReference type="OrthoDB" id="4538622at2"/>
<dbReference type="PATRIC" id="fig|1097667.3.peg.2058"/>
<evidence type="ECO:0000256" key="1">
    <source>
        <dbReference type="ARBA" id="ARBA00023125"/>
    </source>
</evidence>
<feature type="DNA-binding region" description="H-T-H motif" evidence="2">
    <location>
        <begin position="37"/>
        <end position="56"/>
    </location>
</feature>
<name>H0E5I5_9ACTN</name>
<dbReference type="PANTHER" id="PTHR30055">
    <property type="entry name" value="HTH-TYPE TRANSCRIPTIONAL REGULATOR RUTR"/>
    <property type="match status" value="1"/>
</dbReference>
<keyword evidence="1 2" id="KW-0238">DNA-binding</keyword>
<gene>
    <name evidence="4" type="ORF">PAI11_20760</name>
</gene>
<dbReference type="AlphaFoldDB" id="H0E5I5"/>
<comment type="caution">
    <text evidence="4">The sequence shown here is derived from an EMBL/GenBank/DDBJ whole genome shotgun (WGS) entry which is preliminary data.</text>
</comment>
<dbReference type="RefSeq" id="WP_007574578.1">
    <property type="nucleotide sequence ID" value="NZ_AGUD01000187.1"/>
</dbReference>
<accession>H0E5I5</accession>